<protein>
    <recommendedName>
        <fullName evidence="6">TF-B3 domain-containing protein</fullName>
    </recommendedName>
</protein>
<evidence type="ECO:0000256" key="4">
    <source>
        <dbReference type="ARBA" id="ARBA00023163"/>
    </source>
</evidence>
<dbReference type="Pfam" id="PF02362">
    <property type="entry name" value="B3"/>
    <property type="match status" value="1"/>
</dbReference>
<evidence type="ECO:0000256" key="1">
    <source>
        <dbReference type="ARBA" id="ARBA00004123"/>
    </source>
</evidence>
<dbReference type="AlphaFoldDB" id="A0AAN9P046"/>
<keyword evidence="5" id="KW-0539">Nucleus</keyword>
<keyword evidence="3" id="KW-0238">DNA-binding</keyword>
<evidence type="ECO:0000256" key="3">
    <source>
        <dbReference type="ARBA" id="ARBA00023125"/>
    </source>
</evidence>
<sequence length="109" mass="12728">MENLQRSGCDRVTIPIRSYNRHKDYWKRVYASDEGKEEALEKTYKLEFDLGSEYPTIYLARKTKFSGGWKCFACAHELDDRDTLVFKLVKRIALKVYIIIKVNGVAEEG</sequence>
<dbReference type="Proteomes" id="UP001372338">
    <property type="component" value="Unassembled WGS sequence"/>
</dbReference>
<evidence type="ECO:0000313" key="8">
    <source>
        <dbReference type="Proteomes" id="UP001372338"/>
    </source>
</evidence>
<dbReference type="InterPro" id="IPR015300">
    <property type="entry name" value="DNA-bd_pseudobarrel_sf"/>
</dbReference>
<evidence type="ECO:0000256" key="5">
    <source>
        <dbReference type="ARBA" id="ARBA00023242"/>
    </source>
</evidence>
<evidence type="ECO:0000256" key="2">
    <source>
        <dbReference type="ARBA" id="ARBA00023015"/>
    </source>
</evidence>
<keyword evidence="2" id="KW-0805">Transcription regulation</keyword>
<comment type="subcellular location">
    <subcellularLocation>
        <location evidence="1">Nucleus</location>
    </subcellularLocation>
</comment>
<gene>
    <name evidence="7" type="ORF">RIF29_11451</name>
</gene>
<keyword evidence="8" id="KW-1185">Reference proteome</keyword>
<accession>A0AAN9P046</accession>
<dbReference type="Gene3D" id="2.40.330.10">
    <property type="entry name" value="DNA-binding pseudobarrel domain"/>
    <property type="match status" value="1"/>
</dbReference>
<feature type="domain" description="TF-B3" evidence="6">
    <location>
        <begin position="9"/>
        <end position="96"/>
    </location>
</feature>
<proteinExistence type="predicted"/>
<comment type="caution">
    <text evidence="7">The sequence shown here is derived from an EMBL/GenBank/DDBJ whole genome shotgun (WGS) entry which is preliminary data.</text>
</comment>
<keyword evidence="4" id="KW-0804">Transcription</keyword>
<evidence type="ECO:0000259" key="6">
    <source>
        <dbReference type="Pfam" id="PF02362"/>
    </source>
</evidence>
<dbReference type="GO" id="GO:0005634">
    <property type="term" value="C:nucleus"/>
    <property type="evidence" value="ECO:0007669"/>
    <property type="project" value="UniProtKB-SubCell"/>
</dbReference>
<organism evidence="7 8">
    <name type="scientific">Crotalaria pallida</name>
    <name type="common">Smooth rattlebox</name>
    <name type="synonym">Crotalaria striata</name>
    <dbReference type="NCBI Taxonomy" id="3830"/>
    <lineage>
        <taxon>Eukaryota</taxon>
        <taxon>Viridiplantae</taxon>
        <taxon>Streptophyta</taxon>
        <taxon>Embryophyta</taxon>
        <taxon>Tracheophyta</taxon>
        <taxon>Spermatophyta</taxon>
        <taxon>Magnoliopsida</taxon>
        <taxon>eudicotyledons</taxon>
        <taxon>Gunneridae</taxon>
        <taxon>Pentapetalae</taxon>
        <taxon>rosids</taxon>
        <taxon>fabids</taxon>
        <taxon>Fabales</taxon>
        <taxon>Fabaceae</taxon>
        <taxon>Papilionoideae</taxon>
        <taxon>50 kb inversion clade</taxon>
        <taxon>genistoids sensu lato</taxon>
        <taxon>core genistoids</taxon>
        <taxon>Crotalarieae</taxon>
        <taxon>Crotalaria</taxon>
    </lineage>
</organism>
<reference evidence="7 8" key="1">
    <citation type="submission" date="2024-01" db="EMBL/GenBank/DDBJ databases">
        <title>The genomes of 5 underutilized Papilionoideae crops provide insights into root nodulation and disease resistanc.</title>
        <authorList>
            <person name="Yuan L."/>
        </authorList>
    </citation>
    <scope>NUCLEOTIDE SEQUENCE [LARGE SCALE GENOMIC DNA]</scope>
    <source>
        <strain evidence="7">ZHUSHIDOU_FW_LH</strain>
        <tissue evidence="7">Leaf</tissue>
    </source>
</reference>
<evidence type="ECO:0000313" key="7">
    <source>
        <dbReference type="EMBL" id="KAK7282560.1"/>
    </source>
</evidence>
<name>A0AAN9P046_CROPI</name>
<dbReference type="InterPro" id="IPR003340">
    <property type="entry name" value="B3_DNA-bd"/>
</dbReference>
<dbReference type="EMBL" id="JAYWIO010000002">
    <property type="protein sequence ID" value="KAK7282560.1"/>
    <property type="molecule type" value="Genomic_DNA"/>
</dbReference>
<dbReference type="GO" id="GO:0003677">
    <property type="term" value="F:DNA binding"/>
    <property type="evidence" value="ECO:0007669"/>
    <property type="project" value="UniProtKB-KW"/>
</dbReference>
<dbReference type="SUPFAM" id="SSF101936">
    <property type="entry name" value="DNA-binding pseudobarrel domain"/>
    <property type="match status" value="1"/>
</dbReference>